<organism evidence="2 3">
    <name type="scientific">Flavobacterium artemisiae</name>
    <dbReference type="NCBI Taxonomy" id="2126556"/>
    <lineage>
        <taxon>Bacteria</taxon>
        <taxon>Pseudomonadati</taxon>
        <taxon>Bacteroidota</taxon>
        <taxon>Flavobacteriia</taxon>
        <taxon>Flavobacteriales</taxon>
        <taxon>Flavobacteriaceae</taxon>
        <taxon>Flavobacterium</taxon>
    </lineage>
</organism>
<evidence type="ECO:0000256" key="1">
    <source>
        <dbReference type="SAM" id="SignalP"/>
    </source>
</evidence>
<sequence length="133" mass="14694">MKKMLLLIALVVISSCSNDDAATTSQKNLQGKWKWTGSSGGFAGTTVTPKPDEVIVIEFSGSNYRTYKNGALISDAPFEIKTESSIFGDDRPTIVSSNPDKYFIRMSFSFEGNKLFLAQECYDCFGSSYVRVK</sequence>
<dbReference type="EMBL" id="JBHUDZ010000007">
    <property type="protein sequence ID" value="MFD1602433.1"/>
    <property type="molecule type" value="Genomic_DNA"/>
</dbReference>
<protein>
    <recommendedName>
        <fullName evidence="4">Lipocalin-like domain-containing protein</fullName>
    </recommendedName>
</protein>
<comment type="caution">
    <text evidence="2">The sequence shown here is derived from an EMBL/GenBank/DDBJ whole genome shotgun (WGS) entry which is preliminary data.</text>
</comment>
<feature type="signal peptide" evidence="1">
    <location>
        <begin position="1"/>
        <end position="21"/>
    </location>
</feature>
<keyword evidence="3" id="KW-1185">Reference proteome</keyword>
<keyword evidence="1" id="KW-0732">Signal</keyword>
<accession>A0ABW4HAR8</accession>
<evidence type="ECO:0000313" key="2">
    <source>
        <dbReference type="EMBL" id="MFD1602433.1"/>
    </source>
</evidence>
<evidence type="ECO:0008006" key="4">
    <source>
        <dbReference type="Google" id="ProtNLM"/>
    </source>
</evidence>
<gene>
    <name evidence="2" type="ORF">ACFSC2_06730</name>
</gene>
<dbReference type="RefSeq" id="WP_379817086.1">
    <property type="nucleotide sequence ID" value="NZ_JBHUDZ010000007.1"/>
</dbReference>
<dbReference type="Proteomes" id="UP001597138">
    <property type="component" value="Unassembled WGS sequence"/>
</dbReference>
<feature type="chain" id="PRO_5046519107" description="Lipocalin-like domain-containing protein" evidence="1">
    <location>
        <begin position="22"/>
        <end position="133"/>
    </location>
</feature>
<name>A0ABW4HAR8_9FLAO</name>
<evidence type="ECO:0000313" key="3">
    <source>
        <dbReference type="Proteomes" id="UP001597138"/>
    </source>
</evidence>
<dbReference type="PROSITE" id="PS51257">
    <property type="entry name" value="PROKAR_LIPOPROTEIN"/>
    <property type="match status" value="1"/>
</dbReference>
<reference evidence="3" key="1">
    <citation type="journal article" date="2019" name="Int. J. Syst. Evol. Microbiol.">
        <title>The Global Catalogue of Microorganisms (GCM) 10K type strain sequencing project: providing services to taxonomists for standard genome sequencing and annotation.</title>
        <authorList>
            <consortium name="The Broad Institute Genomics Platform"/>
            <consortium name="The Broad Institute Genome Sequencing Center for Infectious Disease"/>
            <person name="Wu L."/>
            <person name="Ma J."/>
        </authorList>
    </citation>
    <scope>NUCLEOTIDE SEQUENCE [LARGE SCALE GENOMIC DNA]</scope>
    <source>
        <strain evidence="3">CCUG 70865</strain>
    </source>
</reference>
<proteinExistence type="predicted"/>